<keyword evidence="4" id="KW-1133">Transmembrane helix</keyword>
<dbReference type="PROSITE" id="PS00122">
    <property type="entry name" value="CARBOXYLESTERASE_B_1"/>
    <property type="match status" value="1"/>
</dbReference>
<evidence type="ECO:0000256" key="3">
    <source>
        <dbReference type="RuleBase" id="RU361235"/>
    </source>
</evidence>
<evidence type="ECO:0000256" key="4">
    <source>
        <dbReference type="SAM" id="Phobius"/>
    </source>
</evidence>
<dbReference type="InterPro" id="IPR002018">
    <property type="entry name" value="CarbesteraseB"/>
</dbReference>
<keyword evidence="4" id="KW-0472">Membrane</keyword>
<protein>
    <recommendedName>
        <fullName evidence="3">Carboxylic ester hydrolase</fullName>
        <ecNumber evidence="3">3.1.1.-</ecNumber>
    </recommendedName>
</protein>
<name>A0A4Q7N7H0_9ACTN</name>
<feature type="domain" description="Carboxylesterase type B" evidence="5">
    <location>
        <begin position="72"/>
        <end position="558"/>
    </location>
</feature>
<evidence type="ECO:0000259" key="5">
    <source>
        <dbReference type="Pfam" id="PF00135"/>
    </source>
</evidence>
<evidence type="ECO:0000313" key="6">
    <source>
        <dbReference type="EMBL" id="RZS77917.1"/>
    </source>
</evidence>
<dbReference type="EMBL" id="SGXD01000008">
    <property type="protein sequence ID" value="RZS77917.1"/>
    <property type="molecule type" value="Genomic_DNA"/>
</dbReference>
<dbReference type="Proteomes" id="UP000293638">
    <property type="component" value="Unassembled WGS sequence"/>
</dbReference>
<keyword evidence="2 3" id="KW-0378">Hydrolase</keyword>
<evidence type="ECO:0000313" key="7">
    <source>
        <dbReference type="Proteomes" id="UP000293638"/>
    </source>
</evidence>
<comment type="caution">
    <text evidence="6">The sequence shown here is derived from an EMBL/GenBank/DDBJ whole genome shotgun (WGS) entry which is preliminary data.</text>
</comment>
<sequence length="565" mass="58549">MAALPPPARARADIQYPDEGTTVTTALTLLPAARRRRRTRARRLSALATATAALVVGAGALTPTTASAAPGPVVTTASGAVRGSSSGGVDAFLGIPYAAAPTGALRWKPPQPATPWPGTRDATAFGNPCPVLPSTNGPRSETEDCLVINVWRPAGVQAGARLPVHVFIHGGGLVNGSGAQNDETKLVHDTGVIGVSFNYRLGVFGFLGLPALTSEGGESGNYGFLDQQAALRWVQANIARFGGKPGAVTIDGESAGGFSVCGHLVAPGSRGLFKRAMIQSGSCPSITQARAEANGAAFAAKTGCAAGDLSCLRGLPVATLLDASSSFGPSFVSGTSTFPVAPKDAVAAGQFARVPILVGANRDEGRTFAQGFIGQGQSAYLAWVNGTFGSNAPAVLAHYPWPATSDQFTAAYLVAAVETDSGILAQIGGCGLRDVVRTFAQWTRTYAYEFDNRTGPGLVQIPGYVWGAGHAAELAYIWPSFNNGTPIAPLFNAGEQQLANEMTQYWGAFTKNGRPRVAGLPSWPRYDHRGSMISLRPAGASTTINDSTFSAEHQCSFWNSLPAQS</sequence>
<dbReference type="AlphaFoldDB" id="A0A4Q7N7H0"/>
<reference evidence="6 7" key="1">
    <citation type="submission" date="2019-02" db="EMBL/GenBank/DDBJ databases">
        <title>Genomic Encyclopedia of Type Strains, Phase IV (KMG-IV): sequencing the most valuable type-strain genomes for metagenomic binning, comparative biology and taxonomic classification.</title>
        <authorList>
            <person name="Goeker M."/>
        </authorList>
    </citation>
    <scope>NUCLEOTIDE SEQUENCE [LARGE SCALE GENOMIC DNA]</scope>
    <source>
        <strain evidence="6 7">DSM 45622</strain>
    </source>
</reference>
<proteinExistence type="inferred from homology"/>
<dbReference type="GO" id="GO:0016787">
    <property type="term" value="F:hydrolase activity"/>
    <property type="evidence" value="ECO:0007669"/>
    <property type="project" value="UniProtKB-KW"/>
</dbReference>
<dbReference type="InterPro" id="IPR029058">
    <property type="entry name" value="AB_hydrolase_fold"/>
</dbReference>
<dbReference type="Gene3D" id="3.40.50.1820">
    <property type="entry name" value="alpha/beta hydrolase"/>
    <property type="match status" value="1"/>
</dbReference>
<dbReference type="PANTHER" id="PTHR11559">
    <property type="entry name" value="CARBOXYLESTERASE"/>
    <property type="match status" value="1"/>
</dbReference>
<evidence type="ECO:0000256" key="1">
    <source>
        <dbReference type="ARBA" id="ARBA00005964"/>
    </source>
</evidence>
<dbReference type="SUPFAM" id="SSF53474">
    <property type="entry name" value="alpha/beta-Hydrolases"/>
    <property type="match status" value="1"/>
</dbReference>
<dbReference type="InterPro" id="IPR050309">
    <property type="entry name" value="Type-B_Carboxylest/Lipase"/>
</dbReference>
<organism evidence="6 7">
    <name type="scientific">Motilibacter rhizosphaerae</name>
    <dbReference type="NCBI Taxonomy" id="598652"/>
    <lineage>
        <taxon>Bacteria</taxon>
        <taxon>Bacillati</taxon>
        <taxon>Actinomycetota</taxon>
        <taxon>Actinomycetes</taxon>
        <taxon>Motilibacterales</taxon>
        <taxon>Motilibacteraceae</taxon>
        <taxon>Motilibacter</taxon>
    </lineage>
</organism>
<comment type="similarity">
    <text evidence="1 3">Belongs to the type-B carboxylesterase/lipase family.</text>
</comment>
<evidence type="ECO:0000256" key="2">
    <source>
        <dbReference type="ARBA" id="ARBA00022801"/>
    </source>
</evidence>
<feature type="transmembrane region" description="Helical" evidence="4">
    <location>
        <begin position="44"/>
        <end position="62"/>
    </location>
</feature>
<keyword evidence="7" id="KW-1185">Reference proteome</keyword>
<gene>
    <name evidence="6" type="ORF">EV189_3956</name>
</gene>
<keyword evidence="4" id="KW-0812">Transmembrane</keyword>
<dbReference type="Pfam" id="PF00135">
    <property type="entry name" value="COesterase"/>
    <property type="match status" value="1"/>
</dbReference>
<accession>A0A4Q7N7H0</accession>
<dbReference type="InterPro" id="IPR019826">
    <property type="entry name" value="Carboxylesterase_B_AS"/>
</dbReference>
<dbReference type="EC" id="3.1.1.-" evidence="3"/>